<evidence type="ECO:0000313" key="3">
    <source>
        <dbReference type="EMBL" id="OAQ22685.1"/>
    </source>
</evidence>
<feature type="coiled-coil region" evidence="1">
    <location>
        <begin position="44"/>
        <end position="119"/>
    </location>
</feature>
<accession>A0A197JC56</accession>
<dbReference type="AlphaFoldDB" id="A0A197JC56"/>
<dbReference type="Proteomes" id="UP000078512">
    <property type="component" value="Unassembled WGS sequence"/>
</dbReference>
<keyword evidence="4" id="KW-1185">Reference proteome</keyword>
<dbReference type="EMBL" id="KV442147">
    <property type="protein sequence ID" value="OAQ22685.1"/>
    <property type="molecule type" value="Genomic_DNA"/>
</dbReference>
<evidence type="ECO:0000313" key="4">
    <source>
        <dbReference type="Proteomes" id="UP000078512"/>
    </source>
</evidence>
<proteinExistence type="predicted"/>
<evidence type="ECO:0000256" key="1">
    <source>
        <dbReference type="SAM" id="Coils"/>
    </source>
</evidence>
<organism evidence="3 4">
    <name type="scientific">Linnemannia elongata AG-77</name>
    <dbReference type="NCBI Taxonomy" id="1314771"/>
    <lineage>
        <taxon>Eukaryota</taxon>
        <taxon>Fungi</taxon>
        <taxon>Fungi incertae sedis</taxon>
        <taxon>Mucoromycota</taxon>
        <taxon>Mortierellomycotina</taxon>
        <taxon>Mortierellomycetes</taxon>
        <taxon>Mortierellales</taxon>
        <taxon>Mortierellaceae</taxon>
        <taxon>Linnemannia</taxon>
    </lineage>
</organism>
<feature type="region of interest" description="Disordered" evidence="2">
    <location>
        <begin position="191"/>
        <end position="273"/>
    </location>
</feature>
<keyword evidence="1" id="KW-0175">Coiled coil</keyword>
<dbReference type="OrthoDB" id="2446180at2759"/>
<name>A0A197JC56_9FUNG</name>
<protein>
    <submittedName>
        <fullName evidence="3">Uncharacterized protein</fullName>
    </submittedName>
</protein>
<sequence length="340" mass="37394">MTKLANLDGTSNATIAGQDSAYTSKMESDLIYIINEYTTVKSKLDELNRENMHLKAVNATLSEQLIGAQHNRHGSGRSANDNAAIENLRLEFEITTKELSRALEDVEKLKAQHSQMEVAIQHKDVVNHQLAVLVNNRQMDINLKQKENAGLTAQLIDTRAKLVQAMDFVGQYYAVLEPEIIKRKALHQQQQLQQQRQGFPRPTVPAQMLNGPVMGHFSQGPSTSPVSPSSHHPTHISSQSLKGAASLIHQGHPHQPLSAPPLTGPSTPVPLARRMPPTQLGIVSPTVAVPPAFPSPTGSNDVSTASLLQQGKSQIEVNSIQRQDQDRKFQDLNFNPKLLR</sequence>
<reference evidence="3 4" key="1">
    <citation type="submission" date="2016-05" db="EMBL/GenBank/DDBJ databases">
        <title>Genome sequencing reveals origins of a unique bacterial endosymbiosis in the earliest lineages of terrestrial Fungi.</title>
        <authorList>
            <consortium name="DOE Joint Genome Institute"/>
            <person name="Uehling J."/>
            <person name="Gryganskyi A."/>
            <person name="Hameed K."/>
            <person name="Tschaplinski T."/>
            <person name="Misztal P."/>
            <person name="Wu S."/>
            <person name="Desiro A."/>
            <person name="Vande Pol N."/>
            <person name="Du Z.-Y."/>
            <person name="Zienkiewicz A."/>
            <person name="Zienkiewicz K."/>
            <person name="Morin E."/>
            <person name="Tisserant E."/>
            <person name="Splivallo R."/>
            <person name="Hainaut M."/>
            <person name="Henrissat B."/>
            <person name="Ohm R."/>
            <person name="Kuo A."/>
            <person name="Yan J."/>
            <person name="Lipzen A."/>
            <person name="Nolan M."/>
            <person name="Labutti K."/>
            <person name="Barry K."/>
            <person name="Goldstein A."/>
            <person name="Labbe J."/>
            <person name="Schadt C."/>
            <person name="Tuskan G."/>
            <person name="Grigoriev I."/>
            <person name="Martin F."/>
            <person name="Vilgalys R."/>
            <person name="Bonito G."/>
        </authorList>
    </citation>
    <scope>NUCLEOTIDE SEQUENCE [LARGE SCALE GENOMIC DNA]</scope>
    <source>
        <strain evidence="3 4">AG-77</strain>
    </source>
</reference>
<feature type="compositionally biased region" description="Low complexity" evidence="2">
    <location>
        <begin position="218"/>
        <end position="240"/>
    </location>
</feature>
<evidence type="ECO:0000256" key="2">
    <source>
        <dbReference type="SAM" id="MobiDB-lite"/>
    </source>
</evidence>
<gene>
    <name evidence="3" type="ORF">K457DRAFT_283231</name>
</gene>